<comment type="caution">
    <text evidence="3">The sequence shown here is derived from an EMBL/GenBank/DDBJ whole genome shotgun (WGS) entry which is preliminary data.</text>
</comment>
<dbReference type="OrthoDB" id="9815653at2"/>
<reference evidence="3 4" key="1">
    <citation type="submission" date="2014-03" db="EMBL/GenBank/DDBJ databases">
        <title>Bradyrhizobium valentinum sp. nov., isolated from effective nodules of Lupinus mariae-josephae, a lupine endemic of basic-lime soils in Eastern Spain.</title>
        <authorList>
            <person name="Duran D."/>
            <person name="Rey L."/>
            <person name="Navarro A."/>
            <person name="Busquets A."/>
            <person name="Imperial J."/>
            <person name="Ruiz-Argueso T."/>
        </authorList>
    </citation>
    <scope>NUCLEOTIDE SEQUENCE [LARGE SCALE GENOMIC DNA]</scope>
    <source>
        <strain evidence="3 4">CCBAU 23086</strain>
    </source>
</reference>
<evidence type="ECO:0000259" key="2">
    <source>
        <dbReference type="Pfam" id="PF08327"/>
    </source>
</evidence>
<name>A0A0R3N4G0_9BRAD</name>
<feature type="domain" description="Activator of Hsp90 ATPase homologue 1/2-like C-terminal" evidence="2">
    <location>
        <begin position="14"/>
        <end position="136"/>
    </location>
</feature>
<dbReference type="EMBL" id="LLYB01000060">
    <property type="protein sequence ID" value="KRR24837.1"/>
    <property type="molecule type" value="Genomic_DNA"/>
</dbReference>
<evidence type="ECO:0000256" key="1">
    <source>
        <dbReference type="ARBA" id="ARBA00006817"/>
    </source>
</evidence>
<dbReference type="AlphaFoldDB" id="A0A0R3N4G0"/>
<dbReference type="RefSeq" id="WP_057858415.1">
    <property type="nucleotide sequence ID" value="NZ_LLYB01000060.1"/>
</dbReference>
<protein>
    <submittedName>
        <fullName evidence="3">ATPase</fullName>
    </submittedName>
</protein>
<sequence length="156" mass="17472">MSKPEFVYVTYIETTPEKLWEALTSSEFSKSYWFGTEVRSDWKVGSPFALVTDGKTTDTGTILEVDRPRRLSYTFKHELYETMREPATKVAFTIEPYGNLVKLTVTHEGFVEGSKLIGAISTGWPAILSGLKSMLETGRPLAIPRAALGKEELTRS</sequence>
<dbReference type="Gene3D" id="3.30.530.20">
    <property type="match status" value="1"/>
</dbReference>
<proteinExistence type="inferred from homology"/>
<evidence type="ECO:0000313" key="3">
    <source>
        <dbReference type="EMBL" id="KRR24837.1"/>
    </source>
</evidence>
<dbReference type="Pfam" id="PF08327">
    <property type="entry name" value="AHSA1"/>
    <property type="match status" value="1"/>
</dbReference>
<comment type="similarity">
    <text evidence="1">Belongs to the AHA1 family.</text>
</comment>
<organism evidence="3 4">
    <name type="scientific">Bradyrhizobium lablabi</name>
    <dbReference type="NCBI Taxonomy" id="722472"/>
    <lineage>
        <taxon>Bacteria</taxon>
        <taxon>Pseudomonadati</taxon>
        <taxon>Pseudomonadota</taxon>
        <taxon>Alphaproteobacteria</taxon>
        <taxon>Hyphomicrobiales</taxon>
        <taxon>Nitrobacteraceae</taxon>
        <taxon>Bradyrhizobium</taxon>
    </lineage>
</organism>
<dbReference type="SUPFAM" id="SSF55961">
    <property type="entry name" value="Bet v1-like"/>
    <property type="match status" value="1"/>
</dbReference>
<gene>
    <name evidence="3" type="ORF">CQ14_05745</name>
</gene>
<dbReference type="InterPro" id="IPR023393">
    <property type="entry name" value="START-like_dom_sf"/>
</dbReference>
<dbReference type="InterPro" id="IPR013538">
    <property type="entry name" value="ASHA1/2-like_C"/>
</dbReference>
<dbReference type="Proteomes" id="UP000051660">
    <property type="component" value="Unassembled WGS sequence"/>
</dbReference>
<dbReference type="CDD" id="cd08893">
    <property type="entry name" value="SRPBCC_CalC_Aha1-like_GntR-HTH"/>
    <property type="match status" value="1"/>
</dbReference>
<accession>A0A0R3N4G0</accession>
<evidence type="ECO:0000313" key="4">
    <source>
        <dbReference type="Proteomes" id="UP000051660"/>
    </source>
</evidence>